<dbReference type="AlphaFoldDB" id="A0A6J7VMW9"/>
<gene>
    <name evidence="1" type="ORF">UFOPK4422_00095</name>
</gene>
<accession>A0A6J7VMW9</accession>
<organism evidence="1">
    <name type="scientific">freshwater metagenome</name>
    <dbReference type="NCBI Taxonomy" id="449393"/>
    <lineage>
        <taxon>unclassified sequences</taxon>
        <taxon>metagenomes</taxon>
        <taxon>ecological metagenomes</taxon>
    </lineage>
</organism>
<dbReference type="EMBL" id="CAFBRX010000005">
    <property type="protein sequence ID" value="CAB5109697.1"/>
    <property type="molecule type" value="Genomic_DNA"/>
</dbReference>
<proteinExistence type="predicted"/>
<name>A0A6J7VMW9_9ZZZZ</name>
<sequence length="49" mass="5299">MLAIEPGWSTGTSPSDMIAALTPGLAISRARSAKDKCVNFMYVGRRWNA</sequence>
<reference evidence="1" key="1">
    <citation type="submission" date="2020-05" db="EMBL/GenBank/DDBJ databases">
        <authorList>
            <person name="Chiriac C."/>
            <person name="Salcher M."/>
            <person name="Ghai R."/>
            <person name="Kavagutti S V."/>
        </authorList>
    </citation>
    <scope>NUCLEOTIDE SEQUENCE</scope>
</reference>
<protein>
    <submittedName>
        <fullName evidence="1">Unannotated protein</fullName>
    </submittedName>
</protein>
<evidence type="ECO:0000313" key="1">
    <source>
        <dbReference type="EMBL" id="CAB5109697.1"/>
    </source>
</evidence>